<comment type="caution">
    <text evidence="1">The sequence shown here is derived from an EMBL/GenBank/DDBJ whole genome shotgun (WGS) entry which is preliminary data.</text>
</comment>
<reference evidence="1 2" key="1">
    <citation type="submission" date="2021-06" db="EMBL/GenBank/DDBJ databases">
        <authorList>
            <person name="Palmer J.M."/>
        </authorList>
    </citation>
    <scope>NUCLEOTIDE SEQUENCE [LARGE SCALE GENOMIC DNA]</scope>
    <source>
        <strain evidence="1 2">MEX-2019</strain>
        <tissue evidence="1">Muscle</tissue>
    </source>
</reference>
<dbReference type="AlphaFoldDB" id="A0AAV9QPD7"/>
<accession>A0AAV9QPD7</accession>
<organism evidence="1 2">
    <name type="scientific">Crenichthys baileyi</name>
    <name type="common">White River springfish</name>
    <dbReference type="NCBI Taxonomy" id="28760"/>
    <lineage>
        <taxon>Eukaryota</taxon>
        <taxon>Metazoa</taxon>
        <taxon>Chordata</taxon>
        <taxon>Craniata</taxon>
        <taxon>Vertebrata</taxon>
        <taxon>Euteleostomi</taxon>
        <taxon>Actinopterygii</taxon>
        <taxon>Neopterygii</taxon>
        <taxon>Teleostei</taxon>
        <taxon>Neoteleostei</taxon>
        <taxon>Acanthomorphata</taxon>
        <taxon>Ovalentaria</taxon>
        <taxon>Atherinomorphae</taxon>
        <taxon>Cyprinodontiformes</taxon>
        <taxon>Goodeidae</taxon>
        <taxon>Crenichthys</taxon>
    </lineage>
</organism>
<name>A0AAV9QPD7_9TELE</name>
<evidence type="ECO:0000313" key="2">
    <source>
        <dbReference type="Proteomes" id="UP001311232"/>
    </source>
</evidence>
<evidence type="ECO:0000313" key="1">
    <source>
        <dbReference type="EMBL" id="KAK5598491.1"/>
    </source>
</evidence>
<proteinExistence type="predicted"/>
<keyword evidence="2" id="KW-1185">Reference proteome</keyword>
<protein>
    <submittedName>
        <fullName evidence="1">Uncharacterized protein</fullName>
    </submittedName>
</protein>
<dbReference type="EMBL" id="JAHHUM010003072">
    <property type="protein sequence ID" value="KAK5598491.1"/>
    <property type="molecule type" value="Genomic_DNA"/>
</dbReference>
<dbReference type="Proteomes" id="UP001311232">
    <property type="component" value="Unassembled WGS sequence"/>
</dbReference>
<sequence length="80" mass="9065">MGIRQVDDVQVSEAWLAIANVGVIHFGRRRNIHQNQIQTPSEPCTNLHLNQVQSLSEPGLTFIRTGPKLHQNPEEYFTST</sequence>
<feature type="non-terminal residue" evidence="1">
    <location>
        <position position="80"/>
    </location>
</feature>
<gene>
    <name evidence="1" type="ORF">CRENBAI_009897</name>
</gene>